<feature type="transmembrane region" description="Helical" evidence="6">
    <location>
        <begin position="58"/>
        <end position="78"/>
    </location>
</feature>
<accession>A0A7J5AGL8</accession>
<feature type="transmembrane region" description="Helical" evidence="6">
    <location>
        <begin position="252"/>
        <end position="276"/>
    </location>
</feature>
<feature type="transmembrane region" description="Helical" evidence="6">
    <location>
        <begin position="31"/>
        <end position="49"/>
    </location>
</feature>
<sequence>MKVMQFPLAKITIAFVFGILMSFYTNPNPKLAFTFLLISFLSICITLLLSKKDFIQKLYFGFSLLFLSFFIGFTTQVIHSDIFQKSNYVHQIKDDKKEHLLEIVLREKLKNSTFSNRYIAIVKKIDNIESSGKILINIYKTSLSEQIRIGSNLQIKGAVFKHKSANNPDQFDYGKYLTNKSILAQMFVSAYDIKISSEIDEDIFYYSNQLRNKIIHNLRKSGFNNEELNVVAALILGQQQDISPEILHDYQFAGAIHILSVSGLHIGFILLFITFLLQPLPKNNFGSYIKLSIILFSLWGFAFLAGLSPSVIRSVTMFSFVAIGMCLKRKTNVFHTLLASLFFILLFEPSFLFDVGFQLSYVALFFILWLQPLLSSIWTPKNKIQSYFWDIITVSFAAQIGAMPLSIYYFHQFPGLFFVTNLIILPALGVIMALGVFVMTLASFDYVNLFFAKILEWSIFLLNKTINWVASFEQFIFQDIPFNWYMTISSYLVIIAMVIWFKKPNYIKMAITLITILLFQATCYISIWKTQSQKEFIVFNIKKATLIGERNGQNLILFSKDSIQNNSMLKSYQVANFTTLKTIKALPNLAYFNGKKILIIDSLGIFSLNKKPNVIILTQSPKLNLERLFLKMKPQQVVADASNYKTYIKVWKKTCIKYKIPFHATGEKGFYRLN</sequence>
<dbReference type="NCBIfam" id="TIGR00360">
    <property type="entry name" value="ComEC_N-term"/>
    <property type="match status" value="1"/>
</dbReference>
<evidence type="ECO:0000259" key="7">
    <source>
        <dbReference type="Pfam" id="PF03772"/>
    </source>
</evidence>
<comment type="subcellular location">
    <subcellularLocation>
        <location evidence="1">Cell membrane</location>
        <topology evidence="1">Multi-pass membrane protein</topology>
    </subcellularLocation>
</comment>
<feature type="domain" description="DUF4131" evidence="8">
    <location>
        <begin position="32"/>
        <end position="190"/>
    </location>
</feature>
<comment type="caution">
    <text evidence="9">The sequence shown here is derived from an EMBL/GenBank/DDBJ whole genome shotgun (WGS) entry which is preliminary data.</text>
</comment>
<dbReference type="RefSeq" id="WP_151106751.1">
    <property type="nucleotide sequence ID" value="NZ_WAEM01000002.1"/>
</dbReference>
<feature type="transmembrane region" description="Helical" evidence="6">
    <location>
        <begin position="416"/>
        <end position="438"/>
    </location>
</feature>
<dbReference type="EMBL" id="WAEM01000002">
    <property type="protein sequence ID" value="KAB1156757.1"/>
    <property type="molecule type" value="Genomic_DNA"/>
</dbReference>
<feature type="transmembrane region" description="Helical" evidence="6">
    <location>
        <begin position="510"/>
        <end position="528"/>
    </location>
</feature>
<dbReference type="InterPro" id="IPR025405">
    <property type="entry name" value="DUF4131"/>
</dbReference>
<feature type="transmembrane region" description="Helical" evidence="6">
    <location>
        <begin position="482"/>
        <end position="501"/>
    </location>
</feature>
<feature type="transmembrane region" description="Helical" evidence="6">
    <location>
        <begin position="359"/>
        <end position="380"/>
    </location>
</feature>
<keyword evidence="10" id="KW-1185">Reference proteome</keyword>
<dbReference type="InterPro" id="IPR004477">
    <property type="entry name" value="ComEC_N"/>
</dbReference>
<dbReference type="GO" id="GO:0005886">
    <property type="term" value="C:plasma membrane"/>
    <property type="evidence" value="ECO:0007669"/>
    <property type="project" value="UniProtKB-SubCell"/>
</dbReference>
<evidence type="ECO:0000256" key="3">
    <source>
        <dbReference type="ARBA" id="ARBA00022692"/>
    </source>
</evidence>
<feature type="transmembrane region" description="Helical" evidence="6">
    <location>
        <begin position="7"/>
        <end position="25"/>
    </location>
</feature>
<gene>
    <name evidence="9" type="ORF">F6464_05225</name>
</gene>
<reference evidence="9 10" key="1">
    <citation type="submission" date="2019-09" db="EMBL/GenBank/DDBJ databases">
        <title>Flavobacterium sp. nov., isolated from glacier ice.</title>
        <authorList>
            <person name="Liu Q."/>
        </authorList>
    </citation>
    <scope>NUCLEOTIDE SEQUENCE [LARGE SCALE GENOMIC DNA]</scope>
    <source>
        <strain evidence="9 10">NBRC 112527</strain>
    </source>
</reference>
<keyword evidence="4 6" id="KW-1133">Transmembrane helix</keyword>
<dbReference type="PANTHER" id="PTHR30619">
    <property type="entry name" value="DNA INTERNALIZATION/COMPETENCE PROTEIN COMEC/REC2"/>
    <property type="match status" value="1"/>
</dbReference>
<dbReference type="Proteomes" id="UP000490922">
    <property type="component" value="Unassembled WGS sequence"/>
</dbReference>
<dbReference type="OrthoDB" id="9761531at2"/>
<evidence type="ECO:0000256" key="1">
    <source>
        <dbReference type="ARBA" id="ARBA00004651"/>
    </source>
</evidence>
<feature type="transmembrane region" description="Helical" evidence="6">
    <location>
        <begin position="387"/>
        <end position="410"/>
    </location>
</feature>
<evidence type="ECO:0000256" key="5">
    <source>
        <dbReference type="ARBA" id="ARBA00023136"/>
    </source>
</evidence>
<evidence type="ECO:0000256" key="4">
    <source>
        <dbReference type="ARBA" id="ARBA00022989"/>
    </source>
</evidence>
<dbReference type="PANTHER" id="PTHR30619:SF1">
    <property type="entry name" value="RECOMBINATION PROTEIN 2"/>
    <property type="match status" value="1"/>
</dbReference>
<feature type="domain" description="ComEC/Rec2-related protein" evidence="7">
    <location>
        <begin position="234"/>
        <end position="502"/>
    </location>
</feature>
<dbReference type="Pfam" id="PF13567">
    <property type="entry name" value="DUF4131"/>
    <property type="match status" value="1"/>
</dbReference>
<evidence type="ECO:0000259" key="8">
    <source>
        <dbReference type="Pfam" id="PF13567"/>
    </source>
</evidence>
<dbReference type="InterPro" id="IPR052159">
    <property type="entry name" value="Competence_DNA_uptake"/>
</dbReference>
<name>A0A7J5AGL8_9FLAO</name>
<protein>
    <submittedName>
        <fullName evidence="9">ComEC family competence protein</fullName>
    </submittedName>
</protein>
<evidence type="ECO:0000256" key="2">
    <source>
        <dbReference type="ARBA" id="ARBA00022475"/>
    </source>
</evidence>
<organism evidence="9 10">
    <name type="scientific">Flavobacterium luteum</name>
    <dbReference type="NCBI Taxonomy" id="2026654"/>
    <lineage>
        <taxon>Bacteria</taxon>
        <taxon>Pseudomonadati</taxon>
        <taxon>Bacteroidota</taxon>
        <taxon>Flavobacteriia</taxon>
        <taxon>Flavobacteriales</taxon>
        <taxon>Flavobacteriaceae</taxon>
        <taxon>Flavobacterium</taxon>
    </lineage>
</organism>
<proteinExistence type="predicted"/>
<dbReference type="Pfam" id="PF03772">
    <property type="entry name" value="Competence"/>
    <property type="match status" value="1"/>
</dbReference>
<keyword evidence="5 6" id="KW-0472">Membrane</keyword>
<feature type="transmembrane region" description="Helical" evidence="6">
    <location>
        <begin position="288"/>
        <end position="305"/>
    </location>
</feature>
<keyword evidence="2" id="KW-1003">Cell membrane</keyword>
<evidence type="ECO:0000313" key="9">
    <source>
        <dbReference type="EMBL" id="KAB1156757.1"/>
    </source>
</evidence>
<feature type="transmembrane region" description="Helical" evidence="6">
    <location>
        <begin position="334"/>
        <end position="353"/>
    </location>
</feature>
<keyword evidence="3 6" id="KW-0812">Transmembrane</keyword>
<evidence type="ECO:0000313" key="10">
    <source>
        <dbReference type="Proteomes" id="UP000490922"/>
    </source>
</evidence>
<evidence type="ECO:0000256" key="6">
    <source>
        <dbReference type="SAM" id="Phobius"/>
    </source>
</evidence>
<dbReference type="AlphaFoldDB" id="A0A7J5AGL8"/>